<dbReference type="EMBL" id="JAHQIW010004878">
    <property type="protein sequence ID" value="KAJ1364139.1"/>
    <property type="molecule type" value="Genomic_DNA"/>
</dbReference>
<feature type="domain" description="VWFD" evidence="2">
    <location>
        <begin position="53"/>
        <end position="221"/>
    </location>
</feature>
<name>A0AAD5NCN1_PARTN</name>
<dbReference type="InterPro" id="IPR050733">
    <property type="entry name" value="Vitellogenin/Apolipophorin"/>
</dbReference>
<dbReference type="PROSITE" id="PS51233">
    <property type="entry name" value="VWFD"/>
    <property type="match status" value="1"/>
</dbReference>
<keyword evidence="4" id="KW-1185">Reference proteome</keyword>
<evidence type="ECO:0000256" key="1">
    <source>
        <dbReference type="ARBA" id="ARBA00022729"/>
    </source>
</evidence>
<comment type="caution">
    <text evidence="3">The sequence shown here is derived from an EMBL/GenBank/DDBJ whole genome shotgun (WGS) entry which is preliminary data.</text>
</comment>
<dbReference type="Pfam" id="PF00094">
    <property type="entry name" value="VWD"/>
    <property type="match status" value="1"/>
</dbReference>
<keyword evidence="1" id="KW-0732">Signal</keyword>
<dbReference type="SMART" id="SM00216">
    <property type="entry name" value="VWD"/>
    <property type="match status" value="1"/>
</dbReference>
<dbReference type="Proteomes" id="UP001196413">
    <property type="component" value="Unassembled WGS sequence"/>
</dbReference>
<dbReference type="PANTHER" id="PTHR23345">
    <property type="entry name" value="VITELLOGENIN-RELATED"/>
    <property type="match status" value="1"/>
</dbReference>
<protein>
    <recommendedName>
        <fullName evidence="2">VWFD domain-containing protein</fullName>
    </recommendedName>
</protein>
<evidence type="ECO:0000313" key="3">
    <source>
        <dbReference type="EMBL" id="KAJ1364139.1"/>
    </source>
</evidence>
<organism evidence="3 4">
    <name type="scientific">Parelaphostrongylus tenuis</name>
    <name type="common">Meningeal worm</name>
    <dbReference type="NCBI Taxonomy" id="148309"/>
    <lineage>
        <taxon>Eukaryota</taxon>
        <taxon>Metazoa</taxon>
        <taxon>Ecdysozoa</taxon>
        <taxon>Nematoda</taxon>
        <taxon>Chromadorea</taxon>
        <taxon>Rhabditida</taxon>
        <taxon>Rhabditina</taxon>
        <taxon>Rhabditomorpha</taxon>
        <taxon>Strongyloidea</taxon>
        <taxon>Metastrongylidae</taxon>
        <taxon>Parelaphostrongylus</taxon>
    </lineage>
</organism>
<evidence type="ECO:0000259" key="2">
    <source>
        <dbReference type="PROSITE" id="PS51233"/>
    </source>
</evidence>
<accession>A0AAD5NCN1</accession>
<gene>
    <name evidence="3" type="ORF">KIN20_024159</name>
</gene>
<evidence type="ECO:0000313" key="4">
    <source>
        <dbReference type="Proteomes" id="UP001196413"/>
    </source>
</evidence>
<dbReference type="InterPro" id="IPR001846">
    <property type="entry name" value="VWF_type-D"/>
</dbReference>
<proteinExistence type="predicted"/>
<dbReference type="PANTHER" id="PTHR23345:SF8">
    <property type="entry name" value="VITELLOGENIN-3-RELATED"/>
    <property type="match status" value="1"/>
</dbReference>
<reference evidence="3" key="1">
    <citation type="submission" date="2021-06" db="EMBL/GenBank/DDBJ databases">
        <title>Parelaphostrongylus tenuis whole genome reference sequence.</title>
        <authorList>
            <person name="Garwood T.J."/>
            <person name="Larsen P.A."/>
            <person name="Fountain-Jones N.M."/>
            <person name="Garbe J.R."/>
            <person name="Macchietto M.G."/>
            <person name="Kania S.A."/>
            <person name="Gerhold R.W."/>
            <person name="Richards J.E."/>
            <person name="Wolf T.M."/>
        </authorList>
    </citation>
    <scope>NUCLEOTIDE SEQUENCE</scope>
    <source>
        <strain evidence="3">MNPRO001-30</strain>
        <tissue evidence="3">Meninges</tissue>
    </source>
</reference>
<sequence>MSVDPISRSLLNVHLETPQERVEVKNFVIPQLYLPSIARRSLREIRDELVKEQVCEVRSTKVRTFDDLVFRAPITNCYSVIAKDCSEEPRFAVLLKKIEKNAEEKELKIINERQEVIKVRMDDNRLRIFVDDQEIGRDRVQDYDIEKIEDNMVRVKLEDLEVRFDGYDTKVYMGKHMSQRQCGLCGHFDEDKDNEFHTSKNEYTDDVEEFHKSYLLTDECEVEKEFSFDKKDYAVEMDEERRDDWTNAYDDENTSDDWKDSKEDVLKTTHIMEFPHRVCFSLEPVRKCRKNEKKEDVVEKKVRFTCLPRSSYETRQFLHKARTSVLDLSDYPVSFVENIQVPTACAVY</sequence>
<dbReference type="GO" id="GO:0005319">
    <property type="term" value="F:lipid transporter activity"/>
    <property type="evidence" value="ECO:0007669"/>
    <property type="project" value="TreeGrafter"/>
</dbReference>
<dbReference type="AlphaFoldDB" id="A0AAD5NCN1"/>